<keyword evidence="3" id="KW-1133">Transmembrane helix</keyword>
<dbReference type="GO" id="GO:0016020">
    <property type="term" value="C:membrane"/>
    <property type="evidence" value="ECO:0007669"/>
    <property type="project" value="UniProtKB-SubCell"/>
</dbReference>
<keyword evidence="4" id="KW-0472">Membrane</keyword>
<sequence length="600" mass="64566">MLTEARTLFFSSLRSKEHRRRQQAAAVFTALWLLSLLFTITTSFLLISVQALVLLNTAASLIASVVTQSLCSRAGTQPKYPFVFGLFRLSTVIRLGGIIFLVFGCLTTIVESLHRGMHLHHSNSYYLLCMGAVQLAFQVVYRREVRVADRVTGHHGMAGAQSEDILYQACATASSEGRAVGGGDFFKSPIDVQAAAASPTTPFVGGRTVQNKTATVVLYLLCPLSCVAVSVLLMLTHSALYDTAGALLLAGYYGYVGYYEGSTMLDLLMNKSVTDLRRSRNLERCLRNVKMLDGVLQVQSTVWWNTNVSDSMLLIRIRLMSGCDACAVSQAVRRQLVDLATHVYVECFPANGAEGGIGDGSPMIWGLSTLNAHGHSHDHGHCHEHDHEHSHSHDHGHGHDHDKHEHEHARRADSDGEFGNAEYSSSTRELGGETNCSAFPPPPPGQTAPVLPFNATGCAAARPSERAAVTSFPAPPSSSSAVAGNDGGDYRRNQPQPPYNAEVADTSTAYPAPPIVTPPSFTQAPYGRYDQGSHSAPMVGSVRHGQPMLRNSSSGVGGFPLAPPSSTARPGDAPPPPVYASFRPPAADDLRRHSASHDYV</sequence>
<feature type="region of interest" description="Disordered" evidence="5">
    <location>
        <begin position="375"/>
        <end position="451"/>
    </location>
</feature>
<dbReference type="InterPro" id="IPR027469">
    <property type="entry name" value="Cation_efflux_TMD_sf"/>
</dbReference>
<evidence type="ECO:0008006" key="8">
    <source>
        <dbReference type="Google" id="ProtNLM"/>
    </source>
</evidence>
<accession>A0A0M9G8D5</accession>
<gene>
    <name evidence="6" type="ORF">ABB37_01241</name>
</gene>
<comment type="subcellular location">
    <subcellularLocation>
        <location evidence="1">Membrane</location>
        <topology evidence="1">Multi-pass membrane protein</topology>
    </subcellularLocation>
</comment>
<evidence type="ECO:0000313" key="7">
    <source>
        <dbReference type="Proteomes" id="UP000037923"/>
    </source>
</evidence>
<evidence type="ECO:0000313" key="6">
    <source>
        <dbReference type="EMBL" id="KPA84747.1"/>
    </source>
</evidence>
<dbReference type="GeneID" id="26901536"/>
<keyword evidence="2" id="KW-0812">Transmembrane</keyword>
<evidence type="ECO:0000256" key="2">
    <source>
        <dbReference type="ARBA" id="ARBA00022692"/>
    </source>
</evidence>
<dbReference type="EMBL" id="LGTL01000002">
    <property type="protein sequence ID" value="KPA84747.1"/>
    <property type="molecule type" value="Genomic_DNA"/>
</dbReference>
<feature type="compositionally biased region" description="Basic and acidic residues" evidence="5">
    <location>
        <begin position="586"/>
        <end position="600"/>
    </location>
</feature>
<evidence type="ECO:0000256" key="5">
    <source>
        <dbReference type="SAM" id="MobiDB-lite"/>
    </source>
</evidence>
<dbReference type="RefSeq" id="XP_015663186.1">
    <property type="nucleotide sequence ID" value="XM_015797666.1"/>
</dbReference>
<organism evidence="6 7">
    <name type="scientific">Leptomonas pyrrhocoris</name>
    <name type="common">Firebug parasite</name>
    <dbReference type="NCBI Taxonomy" id="157538"/>
    <lineage>
        <taxon>Eukaryota</taxon>
        <taxon>Discoba</taxon>
        <taxon>Euglenozoa</taxon>
        <taxon>Kinetoplastea</taxon>
        <taxon>Metakinetoplastina</taxon>
        <taxon>Trypanosomatida</taxon>
        <taxon>Trypanosomatidae</taxon>
        <taxon>Leishmaniinae</taxon>
        <taxon>Leptomonas</taxon>
    </lineage>
</organism>
<keyword evidence="7" id="KW-1185">Reference proteome</keyword>
<dbReference type="OrthoDB" id="266076at2759"/>
<feature type="compositionally biased region" description="Basic and acidic residues" evidence="5">
    <location>
        <begin position="375"/>
        <end position="414"/>
    </location>
</feature>
<protein>
    <recommendedName>
        <fullName evidence="8">Cation efflux family protein</fullName>
    </recommendedName>
</protein>
<feature type="region of interest" description="Disordered" evidence="5">
    <location>
        <begin position="532"/>
        <end position="600"/>
    </location>
</feature>
<dbReference type="Proteomes" id="UP000037923">
    <property type="component" value="Unassembled WGS sequence"/>
</dbReference>
<proteinExistence type="predicted"/>
<evidence type="ECO:0000256" key="3">
    <source>
        <dbReference type="ARBA" id="ARBA00022989"/>
    </source>
</evidence>
<feature type="compositionally biased region" description="Low complexity" evidence="5">
    <location>
        <begin position="469"/>
        <end position="483"/>
    </location>
</feature>
<dbReference type="Gene3D" id="1.20.1510.10">
    <property type="entry name" value="Cation efflux protein transmembrane domain"/>
    <property type="match status" value="1"/>
</dbReference>
<reference evidence="6 7" key="1">
    <citation type="submission" date="2015-07" db="EMBL/GenBank/DDBJ databases">
        <title>High-quality genome of monoxenous trypanosomatid Leptomonas pyrrhocoris.</title>
        <authorList>
            <person name="Flegontov P."/>
            <person name="Butenko A."/>
            <person name="Firsov S."/>
            <person name="Vlcek C."/>
            <person name="Logacheva M.D."/>
            <person name="Field M."/>
            <person name="Filatov D."/>
            <person name="Flegontova O."/>
            <person name="Gerasimov E."/>
            <person name="Jackson A.P."/>
            <person name="Kelly S."/>
            <person name="Opperdoes F."/>
            <person name="O'Reilly A."/>
            <person name="Votypka J."/>
            <person name="Yurchenko V."/>
            <person name="Lukes J."/>
        </authorList>
    </citation>
    <scope>NUCLEOTIDE SEQUENCE [LARGE SCALE GENOMIC DNA]</scope>
    <source>
        <strain evidence="6">H10</strain>
    </source>
</reference>
<evidence type="ECO:0000256" key="4">
    <source>
        <dbReference type="ARBA" id="ARBA00023136"/>
    </source>
</evidence>
<name>A0A0M9G8D5_LEPPY</name>
<comment type="caution">
    <text evidence="6">The sequence shown here is derived from an EMBL/GenBank/DDBJ whole genome shotgun (WGS) entry which is preliminary data.</text>
</comment>
<evidence type="ECO:0000256" key="1">
    <source>
        <dbReference type="ARBA" id="ARBA00004141"/>
    </source>
</evidence>
<dbReference type="VEuPathDB" id="TriTrypDB:LpyrH10_02_2150"/>
<dbReference type="AlphaFoldDB" id="A0A0M9G8D5"/>
<dbReference type="OMA" id="TYVYVEC"/>
<feature type="region of interest" description="Disordered" evidence="5">
    <location>
        <begin position="469"/>
        <end position="502"/>
    </location>
</feature>